<evidence type="ECO:0000256" key="1">
    <source>
        <dbReference type="RuleBase" id="RU369102"/>
    </source>
</evidence>
<dbReference type="Gene3D" id="3.40.30.10">
    <property type="entry name" value="Glutaredoxin"/>
    <property type="match status" value="1"/>
</dbReference>
<feature type="compositionally biased region" description="Basic residues" evidence="2">
    <location>
        <begin position="214"/>
        <end position="224"/>
    </location>
</feature>
<comment type="subcellular location">
    <subcellularLocation>
        <location evidence="1">Cytoplasm</location>
        <location evidence="1">Cytosol</location>
    </subcellularLocation>
</comment>
<dbReference type="AlphaFoldDB" id="A0A6V7PE51"/>
<feature type="compositionally biased region" description="Polar residues" evidence="2">
    <location>
        <begin position="228"/>
        <end position="239"/>
    </location>
</feature>
<dbReference type="PANTHER" id="PTHR11260">
    <property type="entry name" value="GLUTATHIONE S-TRANSFERASE, GST, SUPERFAMILY, GST DOMAIN CONTAINING"/>
    <property type="match status" value="1"/>
</dbReference>
<dbReference type="PANTHER" id="PTHR11260:SF683">
    <property type="entry name" value="GLUTATHIONE TRANSFERASE"/>
    <property type="match status" value="1"/>
</dbReference>
<proteinExistence type="inferred from homology"/>
<dbReference type="SUPFAM" id="SSF47616">
    <property type="entry name" value="GST C-terminal domain-like"/>
    <property type="match status" value="1"/>
</dbReference>
<dbReference type="GO" id="GO:0006749">
    <property type="term" value="P:glutathione metabolic process"/>
    <property type="evidence" value="ECO:0007669"/>
    <property type="project" value="InterPro"/>
</dbReference>
<evidence type="ECO:0000256" key="2">
    <source>
        <dbReference type="SAM" id="MobiDB-lite"/>
    </source>
</evidence>
<protein>
    <recommendedName>
        <fullName evidence="1">Glutathione S-transferase</fullName>
        <ecNumber evidence="1">2.5.1.18</ecNumber>
    </recommendedName>
</protein>
<organism evidence="4">
    <name type="scientific">Ananas comosus var. bracteatus</name>
    <name type="common">red pineapple</name>
    <dbReference type="NCBI Taxonomy" id="296719"/>
    <lineage>
        <taxon>Eukaryota</taxon>
        <taxon>Viridiplantae</taxon>
        <taxon>Streptophyta</taxon>
        <taxon>Embryophyta</taxon>
        <taxon>Tracheophyta</taxon>
        <taxon>Spermatophyta</taxon>
        <taxon>Magnoliopsida</taxon>
        <taxon>Liliopsida</taxon>
        <taxon>Poales</taxon>
        <taxon>Bromeliaceae</taxon>
        <taxon>Bromelioideae</taxon>
        <taxon>Ananas</taxon>
    </lineage>
</organism>
<dbReference type="GO" id="GO:0004364">
    <property type="term" value="F:glutathione transferase activity"/>
    <property type="evidence" value="ECO:0007669"/>
    <property type="project" value="UniProtKB-UniRule"/>
</dbReference>
<comment type="catalytic activity">
    <reaction evidence="1">
        <text>RX + glutathione = an S-substituted glutathione + a halide anion + H(+)</text>
        <dbReference type="Rhea" id="RHEA:16437"/>
        <dbReference type="ChEBI" id="CHEBI:15378"/>
        <dbReference type="ChEBI" id="CHEBI:16042"/>
        <dbReference type="ChEBI" id="CHEBI:17792"/>
        <dbReference type="ChEBI" id="CHEBI:57925"/>
        <dbReference type="ChEBI" id="CHEBI:90779"/>
        <dbReference type="EC" id="2.5.1.18"/>
    </reaction>
</comment>
<feature type="compositionally biased region" description="Low complexity" evidence="2">
    <location>
        <begin position="86"/>
        <end position="129"/>
    </location>
</feature>
<feature type="domain" description="GST N-terminal" evidence="3">
    <location>
        <begin position="23"/>
        <end position="73"/>
    </location>
</feature>
<dbReference type="CDD" id="cd03185">
    <property type="entry name" value="GST_C_Tau"/>
    <property type="match status" value="1"/>
</dbReference>
<dbReference type="InterPro" id="IPR004045">
    <property type="entry name" value="Glutathione_S-Trfase_N"/>
</dbReference>
<feature type="region of interest" description="Disordered" evidence="2">
    <location>
        <begin position="55"/>
        <end position="129"/>
    </location>
</feature>
<keyword evidence="1" id="KW-0963">Cytoplasm</keyword>
<keyword evidence="1" id="KW-0808">Transferase</keyword>
<sequence>MDPLSPPPPPPPAAAGGAGCCDLKLLGSWASSYTHRVQLALKLKGLEFEYAEEDLSNKSPALLQSNPSTRKSPSSSTPPAAPSPSPSSSSTTSTTPSQPSALSSPPTPSTAPSLASGATSPTISSGRRSGGVCVVGEAQMAAVAQVHENLKLIENELREGAFKGKRFFGGDGIGILDIVLGCGSYWLAVFEEVTEAKLVDPDAFPSSTPGSRISRLRKRSRIRSPRSTGCSSTRAGSDK</sequence>
<dbReference type="Pfam" id="PF02798">
    <property type="entry name" value="GST_N"/>
    <property type="match status" value="1"/>
</dbReference>
<dbReference type="GO" id="GO:0005829">
    <property type="term" value="C:cytosol"/>
    <property type="evidence" value="ECO:0007669"/>
    <property type="project" value="UniProtKB-SubCell"/>
</dbReference>
<dbReference type="InterPro" id="IPR036282">
    <property type="entry name" value="Glutathione-S-Trfase_C_sf"/>
</dbReference>
<comment type="function">
    <text evidence="1">Is involved in the conjugation of reduced glutathione to a wide number of exogenous and endogenous hydrophobic electrophiles.</text>
</comment>
<dbReference type="SUPFAM" id="SSF52833">
    <property type="entry name" value="Thioredoxin-like"/>
    <property type="match status" value="1"/>
</dbReference>
<dbReference type="Gene3D" id="1.20.1050.10">
    <property type="match status" value="1"/>
</dbReference>
<reference evidence="4" key="1">
    <citation type="submission" date="2020-07" db="EMBL/GenBank/DDBJ databases">
        <authorList>
            <person name="Lin J."/>
        </authorList>
    </citation>
    <scope>NUCLEOTIDE SEQUENCE</scope>
</reference>
<gene>
    <name evidence="4" type="ORF">CB5_LOCUS12336</name>
</gene>
<name>A0A6V7PE51_ANACO</name>
<dbReference type="EC" id="2.5.1.18" evidence="1"/>
<evidence type="ECO:0000313" key="4">
    <source>
        <dbReference type="EMBL" id="CAD1829125.1"/>
    </source>
</evidence>
<comment type="similarity">
    <text evidence="1">Belongs to the GST superfamily.</text>
</comment>
<feature type="region of interest" description="Disordered" evidence="2">
    <location>
        <begin position="200"/>
        <end position="239"/>
    </location>
</feature>
<feature type="compositionally biased region" description="Low complexity" evidence="2">
    <location>
        <begin position="65"/>
        <end position="78"/>
    </location>
</feature>
<dbReference type="InterPro" id="IPR045074">
    <property type="entry name" value="GST_C_Tau"/>
</dbReference>
<dbReference type="InterPro" id="IPR036249">
    <property type="entry name" value="Thioredoxin-like_sf"/>
</dbReference>
<evidence type="ECO:0000259" key="3">
    <source>
        <dbReference type="Pfam" id="PF02798"/>
    </source>
</evidence>
<dbReference type="EMBL" id="LR862147">
    <property type="protein sequence ID" value="CAD1829125.1"/>
    <property type="molecule type" value="Genomic_DNA"/>
</dbReference>
<accession>A0A6V7PE51</accession>
<dbReference type="InterPro" id="IPR045073">
    <property type="entry name" value="Omega/Tau-like"/>
</dbReference>